<evidence type="ECO:0000313" key="7">
    <source>
        <dbReference type="Proteomes" id="UP001169217"/>
    </source>
</evidence>
<comment type="subcellular location">
    <subcellularLocation>
        <location evidence="1">Membrane</location>
    </subcellularLocation>
</comment>
<evidence type="ECO:0000256" key="1">
    <source>
        <dbReference type="ARBA" id="ARBA00004370"/>
    </source>
</evidence>
<proteinExistence type="predicted"/>
<sequence length="67" mass="7715">SHTQQGVNLGGKCGYVWGATGFVCFVLAFFFVPEMKGRSFREIDIMFKRKIPARQWKKTVIDINDDE</sequence>
<dbReference type="EMBL" id="JARUPT010000630">
    <property type="protein sequence ID" value="KAK0369632.1"/>
    <property type="molecule type" value="Genomic_DNA"/>
</dbReference>
<reference evidence="6" key="1">
    <citation type="submission" date="2023-04" db="EMBL/GenBank/DDBJ databases">
        <title>Colletotrichum limetticola genome sequence.</title>
        <authorList>
            <person name="Baroncelli R."/>
        </authorList>
    </citation>
    <scope>NUCLEOTIDE SEQUENCE</scope>
    <source>
        <strain evidence="6">KLA-Anderson</strain>
    </source>
</reference>
<dbReference type="InterPro" id="IPR005828">
    <property type="entry name" value="MFS_sugar_transport-like"/>
</dbReference>
<dbReference type="Gene3D" id="1.20.1250.20">
    <property type="entry name" value="MFS general substrate transporter like domains"/>
    <property type="match status" value="1"/>
</dbReference>
<dbReference type="InterPro" id="IPR036259">
    <property type="entry name" value="MFS_trans_sf"/>
</dbReference>
<feature type="transmembrane region" description="Helical" evidence="5">
    <location>
        <begin position="15"/>
        <end position="32"/>
    </location>
</feature>
<keyword evidence="7" id="KW-1185">Reference proteome</keyword>
<evidence type="ECO:0000256" key="3">
    <source>
        <dbReference type="ARBA" id="ARBA00022989"/>
    </source>
</evidence>
<keyword evidence="2 5" id="KW-0812">Transmembrane</keyword>
<gene>
    <name evidence="6" type="ORF">CLIM01_13000</name>
</gene>
<comment type="caution">
    <text evidence="6">The sequence shown here is derived from an EMBL/GenBank/DDBJ whole genome shotgun (WGS) entry which is preliminary data.</text>
</comment>
<evidence type="ECO:0000256" key="5">
    <source>
        <dbReference type="SAM" id="Phobius"/>
    </source>
</evidence>
<keyword evidence="3 5" id="KW-1133">Transmembrane helix</keyword>
<dbReference type="Pfam" id="PF00083">
    <property type="entry name" value="Sugar_tr"/>
    <property type="match status" value="1"/>
</dbReference>
<evidence type="ECO:0000256" key="2">
    <source>
        <dbReference type="ARBA" id="ARBA00022692"/>
    </source>
</evidence>
<evidence type="ECO:0000256" key="4">
    <source>
        <dbReference type="ARBA" id="ARBA00023136"/>
    </source>
</evidence>
<protein>
    <submittedName>
        <fullName evidence="6">Sugar porter family MFS transporter</fullName>
    </submittedName>
</protein>
<accession>A0ABQ9PC13</accession>
<dbReference type="Proteomes" id="UP001169217">
    <property type="component" value="Unassembled WGS sequence"/>
</dbReference>
<name>A0ABQ9PC13_9PEZI</name>
<evidence type="ECO:0000313" key="6">
    <source>
        <dbReference type="EMBL" id="KAK0369632.1"/>
    </source>
</evidence>
<keyword evidence="4 5" id="KW-0472">Membrane</keyword>
<organism evidence="6 7">
    <name type="scientific">Colletotrichum limetticola</name>
    <dbReference type="NCBI Taxonomy" id="1209924"/>
    <lineage>
        <taxon>Eukaryota</taxon>
        <taxon>Fungi</taxon>
        <taxon>Dikarya</taxon>
        <taxon>Ascomycota</taxon>
        <taxon>Pezizomycotina</taxon>
        <taxon>Sordariomycetes</taxon>
        <taxon>Hypocreomycetidae</taxon>
        <taxon>Glomerellales</taxon>
        <taxon>Glomerellaceae</taxon>
        <taxon>Colletotrichum</taxon>
        <taxon>Colletotrichum acutatum species complex</taxon>
    </lineage>
</organism>
<feature type="non-terminal residue" evidence="6">
    <location>
        <position position="1"/>
    </location>
</feature>